<evidence type="ECO:0000256" key="2">
    <source>
        <dbReference type="ARBA" id="ARBA00023306"/>
    </source>
</evidence>
<comment type="caution">
    <text evidence="5">The sequence shown here is derived from an EMBL/GenBank/DDBJ whole genome shotgun (WGS) entry which is preliminary data.</text>
</comment>
<keyword evidence="6" id="KW-1185">Reference proteome</keyword>
<dbReference type="Proteomes" id="UP001623330">
    <property type="component" value="Unassembled WGS sequence"/>
</dbReference>
<feature type="domain" description="PH" evidence="4">
    <location>
        <begin position="1342"/>
        <end position="1453"/>
    </location>
</feature>
<evidence type="ECO:0000256" key="1">
    <source>
        <dbReference type="ARBA" id="ARBA00022618"/>
    </source>
</evidence>
<dbReference type="Gene3D" id="2.30.29.30">
    <property type="entry name" value="Pleckstrin-homology domain (PH domain)/Phosphotyrosine-binding domain (PTB)"/>
    <property type="match status" value="1"/>
</dbReference>
<keyword evidence="2" id="KW-0131">Cell cycle</keyword>
<evidence type="ECO:0000313" key="6">
    <source>
        <dbReference type="Proteomes" id="UP001623330"/>
    </source>
</evidence>
<dbReference type="InterPro" id="IPR052007">
    <property type="entry name" value="Bud4"/>
</dbReference>
<dbReference type="CDD" id="cd13278">
    <property type="entry name" value="PH_Bud4"/>
    <property type="match status" value="1"/>
</dbReference>
<dbReference type="SUPFAM" id="SSF50729">
    <property type="entry name" value="PH domain-like"/>
    <property type="match status" value="1"/>
</dbReference>
<organism evidence="5 6">
    <name type="scientific">Nakaseomyces bracarensis</name>
    <dbReference type="NCBI Taxonomy" id="273131"/>
    <lineage>
        <taxon>Eukaryota</taxon>
        <taxon>Fungi</taxon>
        <taxon>Dikarya</taxon>
        <taxon>Ascomycota</taxon>
        <taxon>Saccharomycotina</taxon>
        <taxon>Saccharomycetes</taxon>
        <taxon>Saccharomycetales</taxon>
        <taxon>Saccharomycetaceae</taxon>
        <taxon>Nakaseomyces</taxon>
    </lineage>
</organism>
<dbReference type="PANTHER" id="PTHR36100">
    <property type="entry name" value="BUD SITE SELECTION PROTEIN 4"/>
    <property type="match status" value="1"/>
</dbReference>
<dbReference type="EMBL" id="JBEVYD010000010">
    <property type="protein sequence ID" value="KAL3230203.1"/>
    <property type="molecule type" value="Genomic_DNA"/>
</dbReference>
<feature type="region of interest" description="Disordered" evidence="3">
    <location>
        <begin position="477"/>
        <end position="508"/>
    </location>
</feature>
<dbReference type="SMART" id="SM00233">
    <property type="entry name" value="PH"/>
    <property type="match status" value="1"/>
</dbReference>
<dbReference type="PROSITE" id="PS50003">
    <property type="entry name" value="PH_DOMAIN"/>
    <property type="match status" value="1"/>
</dbReference>
<proteinExistence type="predicted"/>
<feature type="region of interest" description="Disordered" evidence="3">
    <location>
        <begin position="634"/>
        <end position="666"/>
    </location>
</feature>
<dbReference type="PANTHER" id="PTHR36100:SF1">
    <property type="entry name" value="BUD SITE SELECTION PROTEIN 4"/>
    <property type="match status" value="1"/>
</dbReference>
<dbReference type="Pfam" id="PF00169">
    <property type="entry name" value="PH"/>
    <property type="match status" value="1"/>
</dbReference>
<evidence type="ECO:0000256" key="3">
    <source>
        <dbReference type="SAM" id="MobiDB-lite"/>
    </source>
</evidence>
<evidence type="ECO:0000313" key="5">
    <source>
        <dbReference type="EMBL" id="KAL3230203.1"/>
    </source>
</evidence>
<feature type="region of interest" description="Disordered" evidence="3">
    <location>
        <begin position="51"/>
        <end position="90"/>
    </location>
</feature>
<accession>A0ABR4NQ61</accession>
<sequence>MMEAETTVDSILKEIDMEMPENKKYLLPLQDIGNETMDMIVDYNTQNNATSKWKEVPHQSDLVPDQYGFDNDDEEEADEKQGLLKSDNNNLTADEAEKVTISARNMTLPPSSSKSNLIDNLKEEVGLEMQRINHEEEQSGDDDTHTLNFSVKATEPLIGNSESADNLIEVSTVLSDSGLNLADDNSDHEDQELLSRAKKPVSPARIPITNAHAINNFSKGTVNFHEEADDFKDDVSDTSMKTGNKDTLGSVPDLSFSSTKHSPYKNNNIYDALQSVENLEIRDVESSSSEDEQDREDVLVKTTITDNNTAEYTHEFKTISSYTTNISDNLDMKTSIHEDLNDTEVISNKSNESSNDRPSNKCPEQSTSYTDTSVNNLSQPMITDSNTVKGHNESKQLLNNIETFESEHVAHSEYDENDLENASQSSGLLQSLEKANIILEDLEPIISTSENTSTNNNNPSIIDSESDISDIKLESHSITESVPGSADLEKQSTVNINENDDGVDKDGSFAKEMKDLLDKSSKYESDSDNNDAVSSSLNNESNIVAEQHVQLKDKEQLRYIETTNSHKKVSELDNSGLEESEHANIIPVDIQNKVDDARNLDESLLKDESDKLKTVESEPQQEILVNTTSNLAKIDSVNNSNNSRLSSTSSSGQNENSSRIWSSSSNNFTPVLPPLPKMEKLTINEFHDDLDTSSESIDVFSSVKPTDYLSIWHLQKDKTTKALSPAISANSQFTYHSASTKTSSPSPIINPAPFTFKPKVVSRSKYYYSGNSNIQYDETEEFIYKKLPSLLDPMRRNTSTSKKIREKLATQRKFQANTTKKDTVIQKLEKVEEPPQTNPKNILRNKEEKNRVSVYSNAESATTTESQMFVTPSGTISDLNILQSNVSIDEDFENILDYMDKHVDIKHEDDSNQQPKIANYKRSEKLWNEGLDLSENEGSSTMKPTLMETLLKTDSTELEECQVEEERVPDINLGLGILRSSVKDISTGTVDATVANGRDISISKSVASNNYGNDNNIAPGTTMVNIPSTPKLSPIKNTHVDSPFKVIRSPKKSNEEAINVSNNLEDHKTDSITDEAAKISIANVAQAVDKEKSDTSIQGARMDEEIMVAETPAKKLTDEGILYLQLTGTTKLSLSSISHHKPKFSFEFDNGINTARTSWQELPSSGIISIDKEFELPIINKENSKYIITLKIQYTRIANEIVEVTRKVPMGKKFPFGKMKYKTETKFVERATNKDEWDYLFARDGSFGRCEINVDENILKKCQFSEESLQFDLINKWSRLANNVSSKMDPTSLYELPRRPPYGIGKLNIKACYFQRLSNLEKFPSTMKKAHEIVKKYRHQQDIKMEGFLLQEGGDVKSQMKNRYFKLHGNELIGYHEVTMKPKIHINLLKVVKIVGKDDIVTNRDAVRNFTAWVLMNDCFQLVFDDGEVITFSAESSHEEKQQWYAKLKEVTELNAFHQPWVKRFSDNLIYSDL</sequence>
<feature type="compositionally biased region" description="Low complexity" evidence="3">
    <location>
        <begin position="636"/>
        <end position="666"/>
    </location>
</feature>
<feature type="compositionally biased region" description="Polar residues" evidence="3">
    <location>
        <begin position="360"/>
        <end position="389"/>
    </location>
</feature>
<gene>
    <name evidence="5" type="ORF">RNJ44_01566</name>
</gene>
<evidence type="ECO:0000259" key="4">
    <source>
        <dbReference type="PROSITE" id="PS50003"/>
    </source>
</evidence>
<dbReference type="InterPro" id="IPR001849">
    <property type="entry name" value="PH_domain"/>
</dbReference>
<reference evidence="5 6" key="1">
    <citation type="submission" date="2024-05" db="EMBL/GenBank/DDBJ databases">
        <title>Long read based assembly of the Candida bracarensis genome reveals expanded adhesin content.</title>
        <authorList>
            <person name="Marcet-Houben M."/>
            <person name="Ksiezopolska E."/>
            <person name="Gabaldon T."/>
        </authorList>
    </citation>
    <scope>NUCLEOTIDE SEQUENCE [LARGE SCALE GENOMIC DNA]</scope>
    <source>
        <strain evidence="5 6">CBM6</strain>
    </source>
</reference>
<feature type="region of interest" description="Disordered" evidence="3">
    <location>
        <begin position="347"/>
        <end position="389"/>
    </location>
</feature>
<dbReference type="InterPro" id="IPR011993">
    <property type="entry name" value="PH-like_dom_sf"/>
</dbReference>
<protein>
    <submittedName>
        <fullName evidence="5">Bud site selection protein 4</fullName>
    </submittedName>
</protein>
<keyword evidence="1" id="KW-0132">Cell division</keyword>
<name>A0ABR4NQ61_9SACH</name>